<dbReference type="InterPro" id="IPR001128">
    <property type="entry name" value="Cyt_P450"/>
</dbReference>
<dbReference type="PROSITE" id="PS00086">
    <property type="entry name" value="CYTOCHROME_P450"/>
    <property type="match status" value="1"/>
</dbReference>
<evidence type="ECO:0000256" key="4">
    <source>
        <dbReference type="ARBA" id="ARBA00022723"/>
    </source>
</evidence>
<name>A0ABR4BY48_9HELO</name>
<keyword evidence="7" id="KW-0472">Membrane</keyword>
<keyword evidence="4 6" id="KW-0479">Metal-binding</keyword>
<keyword evidence="5 6" id="KW-0408">Iron</keyword>
<dbReference type="PANTHER" id="PTHR24305">
    <property type="entry name" value="CYTOCHROME P450"/>
    <property type="match status" value="1"/>
</dbReference>
<dbReference type="Pfam" id="PF00067">
    <property type="entry name" value="p450"/>
    <property type="match status" value="1"/>
</dbReference>
<dbReference type="SUPFAM" id="SSF48264">
    <property type="entry name" value="Cytochrome P450"/>
    <property type="match status" value="1"/>
</dbReference>
<dbReference type="PRINTS" id="PR00385">
    <property type="entry name" value="P450"/>
</dbReference>
<evidence type="ECO:0000313" key="9">
    <source>
        <dbReference type="Proteomes" id="UP001595075"/>
    </source>
</evidence>
<keyword evidence="3 6" id="KW-0349">Heme</keyword>
<evidence type="ECO:0000256" key="7">
    <source>
        <dbReference type="SAM" id="Phobius"/>
    </source>
</evidence>
<protein>
    <recommendedName>
        <fullName evidence="10">Cytochrome P450</fullName>
    </recommendedName>
</protein>
<dbReference type="Proteomes" id="UP001595075">
    <property type="component" value="Unassembled WGS sequence"/>
</dbReference>
<comment type="caution">
    <text evidence="8">The sequence shown here is derived from an EMBL/GenBank/DDBJ whole genome shotgun (WGS) entry which is preliminary data.</text>
</comment>
<feature type="transmembrane region" description="Helical" evidence="7">
    <location>
        <begin position="12"/>
        <end position="35"/>
    </location>
</feature>
<gene>
    <name evidence="8" type="ORF">VTL71DRAFT_6808</name>
</gene>
<keyword evidence="7" id="KW-1133">Transmembrane helix</keyword>
<evidence type="ECO:0000256" key="6">
    <source>
        <dbReference type="RuleBase" id="RU000461"/>
    </source>
</evidence>
<dbReference type="PRINTS" id="PR00463">
    <property type="entry name" value="EP450I"/>
</dbReference>
<accession>A0ABR4BY48</accession>
<evidence type="ECO:0000256" key="2">
    <source>
        <dbReference type="ARBA" id="ARBA00010617"/>
    </source>
</evidence>
<sequence>MSLFNLASDSFTVAAGIVVLLTALLLSIVTYNLLFHPLAGYPGPKLWAVSRIPYNWHTLRGTSAFKFRSLHEQYGETVRYSPNALSYTQAEAWDEIYGPYKGKKHMEMDPGIFGGGITVTGAGQITNSINEEHKRLRLRFSRALSAKALASQEKILQRYAREFVQGLNRELGNEPGVLDLGKWFTMATFDLIGDLAFSKSFECLKTGTVHPWIHVVFGAFKALPLLRVIREIPGIKLFGRHVTFLLPKKIKQTWINHFNYGADLVDQRFESGEDRPDFAHYLVVPGEAPLTRDEIKENTVQLVTAGSEPTATFNAGMCYYLAKNPDVYEKLKSEIRGNFSAQEDITLTKLANLVYLNLVIREGLRMFPPAADIFPRIIPTGGEMIMGNFLEAGTHVSIAALAISFSAKNFSDPYKFNPERWTDERTASDGKLKASQPFGQGHRSCIGKFLAYAELRLLLASLVLNFDMEMVEEDGDWLEKCRVFIGWEKLPLYFNLTPVIACNK</sequence>
<evidence type="ECO:0000256" key="3">
    <source>
        <dbReference type="ARBA" id="ARBA00022617"/>
    </source>
</evidence>
<dbReference type="EMBL" id="JAZHXI010000017">
    <property type="protein sequence ID" value="KAL2062542.1"/>
    <property type="molecule type" value="Genomic_DNA"/>
</dbReference>
<dbReference type="InterPro" id="IPR050121">
    <property type="entry name" value="Cytochrome_P450_monoxygenase"/>
</dbReference>
<comment type="cofactor">
    <cofactor evidence="1">
        <name>heme</name>
        <dbReference type="ChEBI" id="CHEBI:30413"/>
    </cofactor>
</comment>
<organism evidence="8 9">
    <name type="scientific">Oculimacula yallundae</name>
    <dbReference type="NCBI Taxonomy" id="86028"/>
    <lineage>
        <taxon>Eukaryota</taxon>
        <taxon>Fungi</taxon>
        <taxon>Dikarya</taxon>
        <taxon>Ascomycota</taxon>
        <taxon>Pezizomycotina</taxon>
        <taxon>Leotiomycetes</taxon>
        <taxon>Helotiales</taxon>
        <taxon>Ploettnerulaceae</taxon>
        <taxon>Oculimacula</taxon>
    </lineage>
</organism>
<keyword evidence="9" id="KW-1185">Reference proteome</keyword>
<dbReference type="CDD" id="cd11058">
    <property type="entry name" value="CYP60B-like"/>
    <property type="match status" value="1"/>
</dbReference>
<evidence type="ECO:0000313" key="8">
    <source>
        <dbReference type="EMBL" id="KAL2062542.1"/>
    </source>
</evidence>
<evidence type="ECO:0000256" key="5">
    <source>
        <dbReference type="ARBA" id="ARBA00023004"/>
    </source>
</evidence>
<evidence type="ECO:0000256" key="1">
    <source>
        <dbReference type="ARBA" id="ARBA00001971"/>
    </source>
</evidence>
<reference evidence="8 9" key="1">
    <citation type="journal article" date="2024" name="Commun. Biol.">
        <title>Comparative genomic analysis of thermophilic fungi reveals convergent evolutionary adaptations and gene losses.</title>
        <authorList>
            <person name="Steindorff A.S."/>
            <person name="Aguilar-Pontes M.V."/>
            <person name="Robinson A.J."/>
            <person name="Andreopoulos B."/>
            <person name="LaButti K."/>
            <person name="Kuo A."/>
            <person name="Mondo S."/>
            <person name="Riley R."/>
            <person name="Otillar R."/>
            <person name="Haridas S."/>
            <person name="Lipzen A."/>
            <person name="Grimwood J."/>
            <person name="Schmutz J."/>
            <person name="Clum A."/>
            <person name="Reid I.D."/>
            <person name="Moisan M.C."/>
            <person name="Butler G."/>
            <person name="Nguyen T.T.M."/>
            <person name="Dewar K."/>
            <person name="Conant G."/>
            <person name="Drula E."/>
            <person name="Henrissat B."/>
            <person name="Hansel C."/>
            <person name="Singer S."/>
            <person name="Hutchinson M.I."/>
            <person name="de Vries R.P."/>
            <person name="Natvig D.O."/>
            <person name="Powell A.J."/>
            <person name="Tsang A."/>
            <person name="Grigoriev I.V."/>
        </authorList>
    </citation>
    <scope>NUCLEOTIDE SEQUENCE [LARGE SCALE GENOMIC DNA]</scope>
    <source>
        <strain evidence="8 9">CBS 494.80</strain>
    </source>
</reference>
<dbReference type="InterPro" id="IPR017972">
    <property type="entry name" value="Cyt_P450_CS"/>
</dbReference>
<dbReference type="PANTHER" id="PTHR24305:SF210">
    <property type="entry name" value="CYTOCHROME P450 MONOOXYGENASE ASQL-RELATED"/>
    <property type="match status" value="1"/>
</dbReference>
<keyword evidence="7" id="KW-0812">Transmembrane</keyword>
<evidence type="ECO:0008006" key="10">
    <source>
        <dbReference type="Google" id="ProtNLM"/>
    </source>
</evidence>
<keyword evidence="6" id="KW-0560">Oxidoreductase</keyword>
<comment type="similarity">
    <text evidence="2 6">Belongs to the cytochrome P450 family.</text>
</comment>
<proteinExistence type="inferred from homology"/>
<dbReference type="InterPro" id="IPR002401">
    <property type="entry name" value="Cyt_P450_E_grp-I"/>
</dbReference>
<keyword evidence="6" id="KW-0503">Monooxygenase</keyword>
<dbReference type="Gene3D" id="1.10.630.10">
    <property type="entry name" value="Cytochrome P450"/>
    <property type="match status" value="1"/>
</dbReference>
<dbReference type="InterPro" id="IPR036396">
    <property type="entry name" value="Cyt_P450_sf"/>
</dbReference>